<feature type="repeat" description="PPR" evidence="3">
    <location>
        <begin position="460"/>
        <end position="494"/>
    </location>
</feature>
<evidence type="ECO:0000256" key="2">
    <source>
        <dbReference type="ARBA" id="ARBA00022737"/>
    </source>
</evidence>
<dbReference type="InterPro" id="IPR002885">
    <property type="entry name" value="PPR_rpt"/>
</dbReference>
<dbReference type="Gene3D" id="1.25.40.10">
    <property type="entry name" value="Tetratricopeptide repeat domain"/>
    <property type="match status" value="1"/>
</dbReference>
<evidence type="ECO:0000256" key="3">
    <source>
        <dbReference type="PROSITE-ProRule" id="PRU00708"/>
    </source>
</evidence>
<feature type="repeat" description="PPR" evidence="3">
    <location>
        <begin position="425"/>
        <end position="459"/>
    </location>
</feature>
<dbReference type="PANTHER" id="PTHR47936">
    <property type="entry name" value="PPR_LONG DOMAIN-CONTAINING PROTEIN"/>
    <property type="match status" value="1"/>
</dbReference>
<keyword evidence="2" id="KW-0677">Repeat</keyword>
<keyword evidence="5" id="KW-1185">Reference proteome</keyword>
<evidence type="ECO:0000313" key="4">
    <source>
        <dbReference type="EMBL" id="PIN22344.1"/>
    </source>
</evidence>
<dbReference type="STRING" id="429701.A0A2G9HXV9"/>
<dbReference type="AlphaFoldDB" id="A0A2G9HXV9"/>
<dbReference type="EMBL" id="NKXS01000782">
    <property type="protein sequence ID" value="PIN22344.1"/>
    <property type="molecule type" value="Genomic_DNA"/>
</dbReference>
<evidence type="ECO:0000256" key="1">
    <source>
        <dbReference type="ARBA" id="ARBA00007626"/>
    </source>
</evidence>
<dbReference type="NCBIfam" id="TIGR00756">
    <property type="entry name" value="PPR"/>
    <property type="match status" value="1"/>
</dbReference>
<protein>
    <recommendedName>
        <fullName evidence="6">Pentacotripeptide-repeat region of PRORP domain-containing protein</fullName>
    </recommendedName>
</protein>
<comment type="similarity">
    <text evidence="1">Belongs to the PPR family. P subfamily.</text>
</comment>
<dbReference type="Proteomes" id="UP000231279">
    <property type="component" value="Unassembled WGS sequence"/>
</dbReference>
<proteinExistence type="inferred from homology"/>
<reference evidence="5" key="1">
    <citation type="journal article" date="2018" name="Gigascience">
        <title>Genome assembly of the Pink Ipe (Handroanthus impetiginosus, Bignoniaceae), a highly valued, ecologically keystone Neotropical timber forest tree.</title>
        <authorList>
            <person name="Silva-Junior O.B."/>
            <person name="Grattapaglia D."/>
            <person name="Novaes E."/>
            <person name="Collevatti R.G."/>
        </authorList>
    </citation>
    <scope>NUCLEOTIDE SEQUENCE [LARGE SCALE GENOMIC DNA]</scope>
    <source>
        <strain evidence="5">cv. UFG-1</strain>
    </source>
</reference>
<dbReference type="InterPro" id="IPR011990">
    <property type="entry name" value="TPR-like_helical_dom_sf"/>
</dbReference>
<evidence type="ECO:0008006" key="6">
    <source>
        <dbReference type="Google" id="ProtNLM"/>
    </source>
</evidence>
<name>A0A2G9HXV9_9LAMI</name>
<gene>
    <name evidence="4" type="ORF">CDL12_04944</name>
</gene>
<sequence>MRISNNSYGTQNLFRYCLSCTRSSSPKTLNPKTLETLLPSNSLFTISSLCNSSSGSSSFCSFESYPLQEKPFISRCSSGSSSVLCCGLYSLQKKQALGCSSSGSIENPFLIDSSSWLSLRCKIESHSRYRNQSLCYFLACRPSKVLSLKQSFLQSLDSLTLVKHNFQYVCSSFGTFHCGKMYRCFSVSSSNEMFISGPIVESEVQSVKDICSDQQMLEMRNKFPQKYVLEIVDIVRNNGKDLESRLIMLGSKLSIYSVTEIFEVLNSQRICGLRLFEWIWSNNPQLRKNAHICSLIIDNVGRLSDYETMFAWLKKFTAEKICLTYEAFGFLPVLASTDSSLYESAKRVVDALDKVGGSCRRSGVHALIEMFCKLDLFEMAKYVIKITEHKESYYCLLLREKCGRGHIEDAYRIILEMREAHCSPSTRAYNYILGSLWKNGRMDEASELFDEMNENGSAPDAITFEILISFVCRFGKMDDVHQRLDQMVSRGLGPRLTTHACIIKTLFAAEKYEAAHEYVVDSSIVYKTSSSMMYSLLANLYLEKSDIMSARNILVEMMEKSLKPNFSIYIKILKQLRRAGRGNLARDLKNRHSKFVIKSQARHL</sequence>
<comment type="caution">
    <text evidence="4">The sequence shown here is derived from an EMBL/GenBank/DDBJ whole genome shotgun (WGS) entry which is preliminary data.</text>
</comment>
<dbReference type="PANTHER" id="PTHR47936:SF3">
    <property type="entry name" value="PENTACOTRIPEPTIDE-REPEAT REGION OF PRORP DOMAIN-CONTAINING PROTEIN"/>
    <property type="match status" value="1"/>
</dbReference>
<dbReference type="OrthoDB" id="185373at2759"/>
<dbReference type="PROSITE" id="PS51375">
    <property type="entry name" value="PPR"/>
    <property type="match status" value="2"/>
</dbReference>
<dbReference type="Pfam" id="PF13041">
    <property type="entry name" value="PPR_2"/>
    <property type="match status" value="1"/>
</dbReference>
<accession>A0A2G9HXV9</accession>
<evidence type="ECO:0000313" key="5">
    <source>
        <dbReference type="Proteomes" id="UP000231279"/>
    </source>
</evidence>
<organism evidence="4 5">
    <name type="scientific">Handroanthus impetiginosus</name>
    <dbReference type="NCBI Taxonomy" id="429701"/>
    <lineage>
        <taxon>Eukaryota</taxon>
        <taxon>Viridiplantae</taxon>
        <taxon>Streptophyta</taxon>
        <taxon>Embryophyta</taxon>
        <taxon>Tracheophyta</taxon>
        <taxon>Spermatophyta</taxon>
        <taxon>Magnoliopsida</taxon>
        <taxon>eudicotyledons</taxon>
        <taxon>Gunneridae</taxon>
        <taxon>Pentapetalae</taxon>
        <taxon>asterids</taxon>
        <taxon>lamiids</taxon>
        <taxon>Lamiales</taxon>
        <taxon>Bignoniaceae</taxon>
        <taxon>Crescentiina</taxon>
        <taxon>Tabebuia alliance</taxon>
        <taxon>Handroanthus</taxon>
    </lineage>
</organism>